<name>A0A1G2ARP7_9BACT</name>
<reference evidence="2 3" key="1">
    <citation type="journal article" date="2016" name="Nat. Commun.">
        <title>Thousands of microbial genomes shed light on interconnected biogeochemical processes in an aquifer system.</title>
        <authorList>
            <person name="Anantharaman K."/>
            <person name="Brown C.T."/>
            <person name="Hug L.A."/>
            <person name="Sharon I."/>
            <person name="Castelle C.J."/>
            <person name="Probst A.J."/>
            <person name="Thomas B.C."/>
            <person name="Singh A."/>
            <person name="Wilkins M.J."/>
            <person name="Karaoz U."/>
            <person name="Brodie E.L."/>
            <person name="Williams K.H."/>
            <person name="Hubbard S.S."/>
            <person name="Banfield J.F."/>
        </authorList>
    </citation>
    <scope>NUCLEOTIDE SEQUENCE [LARGE SCALE GENOMIC DNA]</scope>
</reference>
<accession>A0A1G2ARP7</accession>
<feature type="transmembrane region" description="Helical" evidence="1">
    <location>
        <begin position="83"/>
        <end position="102"/>
    </location>
</feature>
<feature type="transmembrane region" description="Helical" evidence="1">
    <location>
        <begin position="123"/>
        <end position="142"/>
    </location>
</feature>
<dbReference type="AlphaFoldDB" id="A0A1G2ARP7"/>
<feature type="transmembrane region" description="Helical" evidence="1">
    <location>
        <begin position="29"/>
        <end position="47"/>
    </location>
</feature>
<dbReference type="Proteomes" id="UP000177165">
    <property type="component" value="Unassembled WGS sequence"/>
</dbReference>
<keyword evidence="1" id="KW-0472">Membrane</keyword>
<feature type="transmembrane region" description="Helical" evidence="1">
    <location>
        <begin position="54"/>
        <end position="71"/>
    </location>
</feature>
<feature type="transmembrane region" description="Helical" evidence="1">
    <location>
        <begin position="162"/>
        <end position="179"/>
    </location>
</feature>
<organism evidence="2 3">
    <name type="scientific">Candidatus Kerfeldbacteria bacterium RIFCSPHIGHO2_02_FULL_42_14</name>
    <dbReference type="NCBI Taxonomy" id="1798540"/>
    <lineage>
        <taxon>Bacteria</taxon>
        <taxon>Candidatus Kerfeldiibacteriota</taxon>
    </lineage>
</organism>
<proteinExistence type="predicted"/>
<evidence type="ECO:0000256" key="1">
    <source>
        <dbReference type="SAM" id="Phobius"/>
    </source>
</evidence>
<dbReference type="EMBL" id="MHKB01000008">
    <property type="protein sequence ID" value="OGY79582.1"/>
    <property type="molecule type" value="Genomic_DNA"/>
</dbReference>
<evidence type="ECO:0000313" key="2">
    <source>
        <dbReference type="EMBL" id="OGY79582.1"/>
    </source>
</evidence>
<keyword evidence="1" id="KW-0812">Transmembrane</keyword>
<comment type="caution">
    <text evidence="2">The sequence shown here is derived from an EMBL/GenBank/DDBJ whole genome shotgun (WGS) entry which is preliminary data.</text>
</comment>
<sequence>MSFTLLQTTVIEQQSFQQFISTLDWQKPSWDLLILVLFLIAAFLYGISLGRDRIIIILVSIYMALAVIEALPPLVFTIKIDEIFAFQITAFVGIFLILFFFLSRSAILRTLGSKAAQGRLWQVLLLSFLHVGLLLSIALSFLPAEIAQNFAPFTRMIFTDPWARFGWVTAPVLAMLLMGSGKEA</sequence>
<keyword evidence="1" id="KW-1133">Transmembrane helix</keyword>
<protein>
    <submittedName>
        <fullName evidence="2">Uncharacterized protein</fullName>
    </submittedName>
</protein>
<gene>
    <name evidence="2" type="ORF">A3B74_02280</name>
</gene>
<evidence type="ECO:0000313" key="3">
    <source>
        <dbReference type="Proteomes" id="UP000177165"/>
    </source>
</evidence>